<dbReference type="GO" id="GO:0004129">
    <property type="term" value="F:cytochrome-c oxidase activity"/>
    <property type="evidence" value="ECO:0007669"/>
    <property type="project" value="TreeGrafter"/>
</dbReference>
<evidence type="ECO:0000256" key="4">
    <source>
        <dbReference type="ARBA" id="ARBA00022989"/>
    </source>
</evidence>
<evidence type="ECO:0000256" key="2">
    <source>
        <dbReference type="ARBA" id="ARBA00022692"/>
    </source>
</evidence>
<evidence type="ECO:0000256" key="3">
    <source>
        <dbReference type="ARBA" id="ARBA00022792"/>
    </source>
</evidence>
<accession>A0A2R6P0R0</accession>
<dbReference type="PANTHER" id="PTHR28264">
    <property type="entry name" value="CYTOCHROME C OXIDASE SUBUNIT 7A"/>
    <property type="match status" value="1"/>
</dbReference>
<keyword evidence="2" id="KW-0812">Transmembrane</keyword>
<dbReference type="AlphaFoldDB" id="A0A2R6P0R0"/>
<comment type="caution">
    <text evidence="7">The sequence shown here is derived from an EMBL/GenBank/DDBJ whole genome shotgun (WGS) entry which is preliminary data.</text>
</comment>
<keyword evidence="4" id="KW-1133">Transmembrane helix</keyword>
<name>A0A2R6P0R0_9APHY</name>
<proteinExistence type="predicted"/>
<evidence type="ECO:0000256" key="6">
    <source>
        <dbReference type="ARBA" id="ARBA00023136"/>
    </source>
</evidence>
<evidence type="ECO:0000313" key="7">
    <source>
        <dbReference type="EMBL" id="PSR82616.1"/>
    </source>
</evidence>
<dbReference type="EMBL" id="MLYV02000581">
    <property type="protein sequence ID" value="PSR82616.1"/>
    <property type="molecule type" value="Genomic_DNA"/>
</dbReference>
<dbReference type="PANTHER" id="PTHR28264:SF1">
    <property type="entry name" value="CYTOCHROME C OXIDASE SUBUNIT 6C"/>
    <property type="match status" value="1"/>
</dbReference>
<gene>
    <name evidence="7" type="ORF">PHLCEN_2v6049</name>
</gene>
<dbReference type="Proteomes" id="UP000186601">
    <property type="component" value="Unassembled WGS sequence"/>
</dbReference>
<organism evidence="7 8">
    <name type="scientific">Hermanssonia centrifuga</name>
    <dbReference type="NCBI Taxonomy" id="98765"/>
    <lineage>
        <taxon>Eukaryota</taxon>
        <taxon>Fungi</taxon>
        <taxon>Dikarya</taxon>
        <taxon>Basidiomycota</taxon>
        <taxon>Agaricomycotina</taxon>
        <taxon>Agaricomycetes</taxon>
        <taxon>Polyporales</taxon>
        <taxon>Meruliaceae</taxon>
        <taxon>Hermanssonia</taxon>
    </lineage>
</organism>
<dbReference type="CDD" id="cd22888">
    <property type="entry name" value="CcO_VIIa_fungal"/>
    <property type="match status" value="1"/>
</dbReference>
<keyword evidence="8" id="KW-1185">Reference proteome</keyword>
<keyword evidence="6" id="KW-0472">Membrane</keyword>
<dbReference type="GO" id="GO:0006123">
    <property type="term" value="P:mitochondrial electron transport, cytochrome c to oxygen"/>
    <property type="evidence" value="ECO:0007669"/>
    <property type="project" value="TreeGrafter"/>
</dbReference>
<keyword evidence="5" id="KW-0496">Mitochondrion</keyword>
<dbReference type="GO" id="GO:0005743">
    <property type="term" value="C:mitochondrial inner membrane"/>
    <property type="evidence" value="ECO:0007669"/>
    <property type="project" value="UniProtKB-SubCell"/>
</dbReference>
<reference evidence="7 8" key="1">
    <citation type="submission" date="2018-02" db="EMBL/GenBank/DDBJ databases">
        <title>Genome sequence of the basidiomycete white-rot fungus Phlebia centrifuga.</title>
        <authorList>
            <person name="Granchi Z."/>
            <person name="Peng M."/>
            <person name="de Vries R.P."/>
            <person name="Hilden K."/>
            <person name="Makela M.R."/>
            <person name="Grigoriev I."/>
            <person name="Riley R."/>
        </authorList>
    </citation>
    <scope>NUCLEOTIDE SEQUENCE [LARGE SCALE GENOMIC DNA]</scope>
    <source>
        <strain evidence="7 8">FBCC195</strain>
    </source>
</reference>
<dbReference type="STRING" id="98765.A0A2R6P0R0"/>
<evidence type="ECO:0000313" key="8">
    <source>
        <dbReference type="Proteomes" id="UP000186601"/>
    </source>
</evidence>
<protein>
    <submittedName>
        <fullName evidence="7">Uncharacterized protein</fullName>
    </submittedName>
</protein>
<comment type="subcellular location">
    <subcellularLocation>
        <location evidence="1">Mitochondrion inner membrane</location>
    </subcellularLocation>
</comment>
<evidence type="ECO:0000256" key="1">
    <source>
        <dbReference type="ARBA" id="ARBA00004273"/>
    </source>
</evidence>
<sequence length="58" mass="6715">MAIAPITGMLRKRFWLHLTCASGLGVSAGYAFWYGVHLKQVQKQEEYYLRLERAKQQA</sequence>
<keyword evidence="3" id="KW-0999">Mitochondrion inner membrane</keyword>
<dbReference type="OrthoDB" id="2317211at2759"/>
<evidence type="ECO:0000256" key="5">
    <source>
        <dbReference type="ARBA" id="ARBA00023128"/>
    </source>
</evidence>